<name>A0ABS9ABE7_9GAMM</name>
<evidence type="ECO:0000313" key="5">
    <source>
        <dbReference type="Proteomes" id="UP001320122"/>
    </source>
</evidence>
<protein>
    <submittedName>
        <fullName evidence="4">Glycosyltransferase family 4 protein</fullName>
    </submittedName>
</protein>
<reference evidence="4 5" key="1">
    <citation type="journal article" date="2021" name="Front. Microbiol.">
        <title>Aerobic Denitrification and Heterotrophic Sulfur Oxidation in the Genus Halomonas Revealed by Six Novel Species Characterizations and Genome-Based Analysis.</title>
        <authorList>
            <person name="Wang L."/>
            <person name="Shao Z."/>
        </authorList>
    </citation>
    <scope>NUCLEOTIDE SEQUENCE [LARGE SCALE GENOMIC DNA]</scope>
    <source>
        <strain evidence="4 5">MCCC 1A11036</strain>
    </source>
</reference>
<proteinExistence type="predicted"/>
<dbReference type="EMBL" id="JABFTT010000002">
    <property type="protein sequence ID" value="MCE8018926.1"/>
    <property type="molecule type" value="Genomic_DNA"/>
</dbReference>
<dbReference type="PANTHER" id="PTHR12526">
    <property type="entry name" value="GLYCOSYLTRANSFERASE"/>
    <property type="match status" value="1"/>
</dbReference>
<gene>
    <name evidence="4" type="ORF">HOP51_02160</name>
</gene>
<dbReference type="SUPFAM" id="SSF53756">
    <property type="entry name" value="UDP-Glycosyltransferase/glycogen phosphorylase"/>
    <property type="match status" value="1"/>
</dbReference>
<keyword evidence="5" id="KW-1185">Reference proteome</keyword>
<accession>A0ABS9ABE7</accession>
<comment type="caution">
    <text evidence="4">The sequence shown here is derived from an EMBL/GenBank/DDBJ whole genome shotgun (WGS) entry which is preliminary data.</text>
</comment>
<feature type="domain" description="Glycosyl transferase family 1" evidence="2">
    <location>
        <begin position="222"/>
        <end position="391"/>
    </location>
</feature>
<dbReference type="RefSeq" id="WP_234272312.1">
    <property type="nucleotide sequence ID" value="NZ_JABFTT010000002.1"/>
</dbReference>
<feature type="domain" description="Glycosyltransferase subfamily 4-like N-terminal" evidence="3">
    <location>
        <begin position="17"/>
        <end position="207"/>
    </location>
</feature>
<organism evidence="4 5">
    <name type="scientific">Billgrantia zhangzhouensis</name>
    <dbReference type="NCBI Taxonomy" id="2733481"/>
    <lineage>
        <taxon>Bacteria</taxon>
        <taxon>Pseudomonadati</taxon>
        <taxon>Pseudomonadota</taxon>
        <taxon>Gammaproteobacteria</taxon>
        <taxon>Oceanospirillales</taxon>
        <taxon>Halomonadaceae</taxon>
        <taxon>Billgrantia</taxon>
    </lineage>
</organism>
<evidence type="ECO:0000259" key="2">
    <source>
        <dbReference type="Pfam" id="PF00534"/>
    </source>
</evidence>
<dbReference type="CDD" id="cd03794">
    <property type="entry name" value="GT4_WbuB-like"/>
    <property type="match status" value="1"/>
</dbReference>
<dbReference type="InterPro" id="IPR028098">
    <property type="entry name" value="Glyco_trans_4-like_N"/>
</dbReference>
<dbReference type="Gene3D" id="3.40.50.2000">
    <property type="entry name" value="Glycogen Phosphorylase B"/>
    <property type="match status" value="2"/>
</dbReference>
<dbReference type="InterPro" id="IPR001296">
    <property type="entry name" value="Glyco_trans_1"/>
</dbReference>
<evidence type="ECO:0000259" key="3">
    <source>
        <dbReference type="Pfam" id="PF13579"/>
    </source>
</evidence>
<feature type="compositionally biased region" description="Basic and acidic residues" evidence="1">
    <location>
        <begin position="75"/>
        <end position="86"/>
    </location>
</feature>
<sequence length="423" mass="47029">MPTVSMIVWNEFLNDARVLKEAQTLQAMGHQVIVHALHTPGTTEEREILVSGVQVVRVSRSPLWKLRKRKRIEAERNAAKKSEKTKSQPQKVAAPPPETYIRQLLKLVARLWTHAGLAAQLVRSRPDVIHAHDVNVLPTAWLAAKIARVPLVYDAHEISTDREGYKAFRGLVGWLEKKLMPKAAGTITTTDARAKFFARAYGIPRPLVLQNRPRLVKVENSNRIREELGLAEPWPIVLYQGGLQPGRGLPRLVEAAASVPNAYFVFIGGGRQAAELHELTAELGLEERVRFIPTVALSELPSYTASADVGVQPIENTCLNHFTTDSNKLFEYVIAGLPVVASQLPEIGKVVRNHDLGLLVPPGDTVALATAIRRLVESTELRAYYRAKAEQAAESLNWETQEQALVELYERVLPRSRVAKAGR</sequence>
<feature type="region of interest" description="Disordered" evidence="1">
    <location>
        <begin position="75"/>
        <end position="96"/>
    </location>
</feature>
<evidence type="ECO:0000256" key="1">
    <source>
        <dbReference type="SAM" id="MobiDB-lite"/>
    </source>
</evidence>
<dbReference type="Pfam" id="PF00534">
    <property type="entry name" value="Glycos_transf_1"/>
    <property type="match status" value="1"/>
</dbReference>
<dbReference type="Pfam" id="PF13579">
    <property type="entry name" value="Glyco_trans_4_4"/>
    <property type="match status" value="1"/>
</dbReference>
<evidence type="ECO:0000313" key="4">
    <source>
        <dbReference type="EMBL" id="MCE8018926.1"/>
    </source>
</evidence>
<dbReference type="Proteomes" id="UP001320122">
    <property type="component" value="Unassembled WGS sequence"/>
</dbReference>